<sequence>MAAPQLPMEDKMSLKSASLRSGIAIVAAGSALALSACGAGQISQTANQVPAVDGGAANAEDNNITLRDVTVQPKTDDHGGAVAFALSNIDPTNTERQLQRISVDGQEVKVDGNKDLKPQCQIVGNNEKAIEAMGANDVHTNSSASESAKADPNGESRINCVSYVHTSFDGTPTPGTAVNVTFTLDNGEVSMKAPVAASVPEAGQTYRDKEGVLKDEFSN</sequence>
<dbReference type="Proteomes" id="UP001174314">
    <property type="component" value="Chromosome"/>
</dbReference>
<evidence type="ECO:0008006" key="3">
    <source>
        <dbReference type="Google" id="ProtNLM"/>
    </source>
</evidence>
<keyword evidence="2" id="KW-1185">Reference proteome</keyword>
<reference evidence="1 2" key="1">
    <citation type="submission" date="2023-10" db="EMBL/GenBank/DDBJ databases">
        <title>complete genome sequence of Corynebacterium pseudokroppenstedtii P15-C1.</title>
        <authorList>
            <person name="Bruggemann H."/>
            <person name="Poehlein A."/>
        </authorList>
    </citation>
    <scope>NUCLEOTIDE SEQUENCE [LARGE SCALE GENOMIC DNA]</scope>
    <source>
        <strain evidence="1 2">P15_C1</strain>
    </source>
</reference>
<dbReference type="EMBL" id="CP137757">
    <property type="protein sequence ID" value="WPF25285.1"/>
    <property type="molecule type" value="Genomic_DNA"/>
</dbReference>
<dbReference type="AlphaFoldDB" id="A0AAU0Q279"/>
<name>A0AAU0Q279_9CORY</name>
<proteinExistence type="predicted"/>
<evidence type="ECO:0000313" key="2">
    <source>
        <dbReference type="Proteomes" id="UP001174314"/>
    </source>
</evidence>
<evidence type="ECO:0000313" key="1">
    <source>
        <dbReference type="EMBL" id="WPF25285.1"/>
    </source>
</evidence>
<dbReference type="KEGG" id="cpsk:Q0N40_01665"/>
<gene>
    <name evidence="1" type="ORF">Q0N40_01665</name>
</gene>
<protein>
    <recommendedName>
        <fullName evidence="3">Secreted protein</fullName>
    </recommendedName>
</protein>
<organism evidence="1 2">
    <name type="scientific">Corynebacterium pseudokroppenstedtii</name>
    <dbReference type="NCBI Taxonomy" id="2804917"/>
    <lineage>
        <taxon>Bacteria</taxon>
        <taxon>Bacillati</taxon>
        <taxon>Actinomycetota</taxon>
        <taxon>Actinomycetes</taxon>
        <taxon>Mycobacteriales</taxon>
        <taxon>Corynebacteriaceae</taxon>
        <taxon>Corynebacterium</taxon>
    </lineage>
</organism>
<dbReference type="RefSeq" id="WP_221924168.1">
    <property type="nucleotide sequence ID" value="NZ_CP137757.1"/>
</dbReference>
<accession>A0AAU0Q279</accession>